<sequence length="398" mass="43187">MVSEQLPLRNLSNLEEMMDQETVKQLFVKCGGEFTHSVESLQDLKYSGIDQAIIDCLRNNNIHLLVSVEDKHIRRPNAVPIRRKLAEINCEPHCGEKHVHSSLEKDIEIPFTVSKAETGGGIDNTTIIIVVVSTAVITFLLATLLFCWYTRTYGGAQNDEKPLLSLSRSEFLNGSSKKPSYSVQNSVKDPGNAGIPLEPPPGILSASGIPPLKSPPGWPELALKTPPGRKDLSVQCPSVNTHSPPNRSPVDAAPPVRVPSGRRLPSARRPPSAAPPPPPPPSGKAPPPPPPLKKGPASPPPPGGCRPPPRPPGPGFKFSRPSSEPGDPDGDDSNKAKLKPFFWDKINMANPDQAMVWSQIRAGSFQFNEEMIENLFGYNAVTEKNKGNNIHHMTPLPI</sequence>
<proteinExistence type="predicted"/>
<keyword evidence="2" id="KW-1185">Reference proteome</keyword>
<evidence type="ECO:0000313" key="2">
    <source>
        <dbReference type="Proteomes" id="UP001056120"/>
    </source>
</evidence>
<dbReference type="Proteomes" id="UP001056120">
    <property type="component" value="Linkage Group LG29"/>
</dbReference>
<protein>
    <submittedName>
        <fullName evidence="1">Uncharacterized protein</fullName>
    </submittedName>
</protein>
<organism evidence="1 2">
    <name type="scientific">Smallanthus sonchifolius</name>
    <dbReference type="NCBI Taxonomy" id="185202"/>
    <lineage>
        <taxon>Eukaryota</taxon>
        <taxon>Viridiplantae</taxon>
        <taxon>Streptophyta</taxon>
        <taxon>Embryophyta</taxon>
        <taxon>Tracheophyta</taxon>
        <taxon>Spermatophyta</taxon>
        <taxon>Magnoliopsida</taxon>
        <taxon>eudicotyledons</taxon>
        <taxon>Gunneridae</taxon>
        <taxon>Pentapetalae</taxon>
        <taxon>asterids</taxon>
        <taxon>campanulids</taxon>
        <taxon>Asterales</taxon>
        <taxon>Asteraceae</taxon>
        <taxon>Asteroideae</taxon>
        <taxon>Heliantheae alliance</taxon>
        <taxon>Millerieae</taxon>
        <taxon>Smallanthus</taxon>
    </lineage>
</organism>
<accession>A0ACB8XWN6</accession>
<gene>
    <name evidence="1" type="ORF">L1987_85106</name>
</gene>
<dbReference type="EMBL" id="CM042046">
    <property type="protein sequence ID" value="KAI3675516.1"/>
    <property type="molecule type" value="Genomic_DNA"/>
</dbReference>
<evidence type="ECO:0000313" key="1">
    <source>
        <dbReference type="EMBL" id="KAI3675516.1"/>
    </source>
</evidence>
<comment type="caution">
    <text evidence="1">The sequence shown here is derived from an EMBL/GenBank/DDBJ whole genome shotgun (WGS) entry which is preliminary data.</text>
</comment>
<name>A0ACB8XWN6_9ASTR</name>
<reference evidence="1 2" key="2">
    <citation type="journal article" date="2022" name="Mol. Ecol. Resour.">
        <title>The genomes of chicory, endive, great burdock and yacon provide insights into Asteraceae paleo-polyploidization history and plant inulin production.</title>
        <authorList>
            <person name="Fan W."/>
            <person name="Wang S."/>
            <person name="Wang H."/>
            <person name="Wang A."/>
            <person name="Jiang F."/>
            <person name="Liu H."/>
            <person name="Zhao H."/>
            <person name="Xu D."/>
            <person name="Zhang Y."/>
        </authorList>
    </citation>
    <scope>NUCLEOTIDE SEQUENCE [LARGE SCALE GENOMIC DNA]</scope>
    <source>
        <strain evidence="2">cv. Yunnan</strain>
        <tissue evidence="1">Leaves</tissue>
    </source>
</reference>
<reference evidence="2" key="1">
    <citation type="journal article" date="2022" name="Mol. Ecol. Resour.">
        <title>The genomes of chicory, endive, great burdock and yacon provide insights into Asteraceae palaeo-polyploidization history and plant inulin production.</title>
        <authorList>
            <person name="Fan W."/>
            <person name="Wang S."/>
            <person name="Wang H."/>
            <person name="Wang A."/>
            <person name="Jiang F."/>
            <person name="Liu H."/>
            <person name="Zhao H."/>
            <person name="Xu D."/>
            <person name="Zhang Y."/>
        </authorList>
    </citation>
    <scope>NUCLEOTIDE SEQUENCE [LARGE SCALE GENOMIC DNA]</scope>
    <source>
        <strain evidence="2">cv. Yunnan</strain>
    </source>
</reference>